<name>A0AA97FC27_9EURY</name>
<evidence type="ECO:0000313" key="7">
    <source>
        <dbReference type="EMBL" id="WOF16122.1"/>
    </source>
</evidence>
<keyword evidence="8" id="KW-1185">Reference proteome</keyword>
<reference evidence="7 8" key="1">
    <citation type="submission" date="2019-09" db="EMBL/GenBank/DDBJ databases">
        <title>The complete genome of Methanoplanus sp. FWC-SCC4.</title>
        <authorList>
            <person name="Chen S.-C."/>
            <person name="Zhou Y.-Z."/>
            <person name="Lai M.-C."/>
        </authorList>
    </citation>
    <scope>NUCLEOTIDE SEQUENCE [LARGE SCALE GENOMIC DNA]</scope>
    <source>
        <strain evidence="7 8">FWC-SCC4</strain>
    </source>
</reference>
<dbReference type="KEGG" id="mefw:F1737_05080"/>
<keyword evidence="3" id="KW-0812">Transmembrane</keyword>
<evidence type="ECO:0000259" key="6">
    <source>
        <dbReference type="SMART" id="SM01049"/>
    </source>
</evidence>
<keyword evidence="5" id="KW-0472">Membrane</keyword>
<dbReference type="GO" id="GO:0016301">
    <property type="term" value="F:kinase activity"/>
    <property type="evidence" value="ECO:0007669"/>
    <property type="project" value="UniProtKB-KW"/>
</dbReference>
<gene>
    <name evidence="7" type="ORF">F1737_05080</name>
</gene>
<keyword evidence="7" id="KW-0808">Transferase</keyword>
<sequence length="180" mass="19950">MNKTLTTVLFMLILGIFLITAGCTQGQPEIVTPPQEDNKTFQQDTYISNETLVAFVDRAAAYVNTYGKEKALAEFNDLNGSFIEGELYIYAYDFNGTTLAHPVNPEKVGINRLNEGKVGVFLKESQDAVRNGNGFCQIEYINPTHNQTLESKLVYGVQIDDDWWLGSGIYTGPVNPSPAQ</sequence>
<dbReference type="Proteomes" id="UP001301797">
    <property type="component" value="Chromosome"/>
</dbReference>
<keyword evidence="2" id="KW-1003">Cell membrane</keyword>
<protein>
    <submittedName>
        <fullName evidence="7">Histidine kinase</fullName>
    </submittedName>
</protein>
<feature type="domain" description="Single Cache" evidence="6">
    <location>
        <begin position="43"/>
        <end position="124"/>
    </location>
</feature>
<dbReference type="PROSITE" id="PS51257">
    <property type="entry name" value="PROKAR_LIPOPROTEIN"/>
    <property type="match status" value="1"/>
</dbReference>
<dbReference type="Gene3D" id="3.30.450.20">
    <property type="entry name" value="PAS domain"/>
    <property type="match status" value="1"/>
</dbReference>
<comment type="subcellular location">
    <subcellularLocation>
        <location evidence="1">Cell membrane</location>
        <topology evidence="1">Multi-pass membrane protein</topology>
    </subcellularLocation>
</comment>
<dbReference type="Pfam" id="PF17200">
    <property type="entry name" value="sCache_2"/>
    <property type="match status" value="1"/>
</dbReference>
<dbReference type="SMART" id="SM01049">
    <property type="entry name" value="Cache_2"/>
    <property type="match status" value="1"/>
</dbReference>
<evidence type="ECO:0000256" key="1">
    <source>
        <dbReference type="ARBA" id="ARBA00004651"/>
    </source>
</evidence>
<organism evidence="7 8">
    <name type="scientific">Methanochimaera problematica</name>
    <dbReference type="NCBI Taxonomy" id="2609417"/>
    <lineage>
        <taxon>Archaea</taxon>
        <taxon>Methanobacteriati</taxon>
        <taxon>Methanobacteriota</taxon>
        <taxon>Stenosarchaea group</taxon>
        <taxon>Methanomicrobia</taxon>
        <taxon>Methanomicrobiales</taxon>
        <taxon>Methanomicrobiaceae</taxon>
        <taxon>Methanochimaera</taxon>
    </lineage>
</organism>
<dbReference type="AlphaFoldDB" id="A0AA97FC27"/>
<dbReference type="EMBL" id="CP043875">
    <property type="protein sequence ID" value="WOF16122.1"/>
    <property type="molecule type" value="Genomic_DNA"/>
</dbReference>
<dbReference type="RefSeq" id="WP_317137700.1">
    <property type="nucleotide sequence ID" value="NZ_CP043875.1"/>
</dbReference>
<evidence type="ECO:0000256" key="2">
    <source>
        <dbReference type="ARBA" id="ARBA00022475"/>
    </source>
</evidence>
<dbReference type="InterPro" id="IPR033480">
    <property type="entry name" value="sCache_2"/>
</dbReference>
<evidence type="ECO:0000313" key="8">
    <source>
        <dbReference type="Proteomes" id="UP001301797"/>
    </source>
</evidence>
<dbReference type="GO" id="GO:0005886">
    <property type="term" value="C:plasma membrane"/>
    <property type="evidence" value="ECO:0007669"/>
    <property type="project" value="UniProtKB-SubCell"/>
</dbReference>
<evidence type="ECO:0000256" key="3">
    <source>
        <dbReference type="ARBA" id="ARBA00022692"/>
    </source>
</evidence>
<keyword evidence="7" id="KW-0418">Kinase</keyword>
<dbReference type="GeneID" id="85229528"/>
<accession>A0AA97FC27</accession>
<keyword evidence="4" id="KW-1133">Transmembrane helix</keyword>
<proteinExistence type="predicted"/>
<evidence type="ECO:0000256" key="4">
    <source>
        <dbReference type="ARBA" id="ARBA00022989"/>
    </source>
</evidence>
<evidence type="ECO:0000256" key="5">
    <source>
        <dbReference type="ARBA" id="ARBA00023136"/>
    </source>
</evidence>